<dbReference type="InterPro" id="IPR011991">
    <property type="entry name" value="ArsR-like_HTH"/>
</dbReference>
<evidence type="ECO:0000259" key="4">
    <source>
        <dbReference type="PROSITE" id="PS50987"/>
    </source>
</evidence>
<name>A0ABR9N1A7_9MICO</name>
<reference evidence="5 6" key="1">
    <citation type="submission" date="2020-10" db="EMBL/GenBank/DDBJ databases">
        <title>Myceligenerans pegani sp. nov., an endophytic actinomycete isolated from Peganum harmala L. in Xinjiang, China.</title>
        <authorList>
            <person name="Xin L."/>
        </authorList>
    </citation>
    <scope>NUCLEOTIDE SEQUENCE [LARGE SCALE GENOMIC DNA]</scope>
    <source>
        <strain evidence="5 6">TRM65318</strain>
    </source>
</reference>
<dbReference type="PANTHER" id="PTHR43132:SF8">
    <property type="entry name" value="HTH-TYPE TRANSCRIPTIONAL REGULATOR KMTR"/>
    <property type="match status" value="1"/>
</dbReference>
<dbReference type="InterPro" id="IPR036390">
    <property type="entry name" value="WH_DNA-bd_sf"/>
</dbReference>
<dbReference type="InterPro" id="IPR051011">
    <property type="entry name" value="Metal_resp_trans_reg"/>
</dbReference>
<accession>A0ABR9N1A7</accession>
<keyword evidence="3" id="KW-0804">Transcription</keyword>
<keyword evidence="2" id="KW-0238">DNA-binding</keyword>
<proteinExistence type="predicted"/>
<evidence type="ECO:0000313" key="6">
    <source>
        <dbReference type="Proteomes" id="UP000625527"/>
    </source>
</evidence>
<dbReference type="RefSeq" id="WP_192863432.1">
    <property type="nucleotide sequence ID" value="NZ_JADAQT010000090.1"/>
</dbReference>
<evidence type="ECO:0000256" key="3">
    <source>
        <dbReference type="ARBA" id="ARBA00023163"/>
    </source>
</evidence>
<comment type="caution">
    <text evidence="5">The sequence shown here is derived from an EMBL/GenBank/DDBJ whole genome shotgun (WGS) entry which is preliminary data.</text>
</comment>
<dbReference type="InterPro" id="IPR001845">
    <property type="entry name" value="HTH_ArsR_DNA-bd_dom"/>
</dbReference>
<dbReference type="Pfam" id="PF12840">
    <property type="entry name" value="HTH_20"/>
    <property type="match status" value="1"/>
</dbReference>
<keyword evidence="1" id="KW-0805">Transcription regulation</keyword>
<dbReference type="CDD" id="cd00090">
    <property type="entry name" value="HTH_ARSR"/>
    <property type="match status" value="1"/>
</dbReference>
<dbReference type="InterPro" id="IPR036388">
    <property type="entry name" value="WH-like_DNA-bd_sf"/>
</dbReference>
<dbReference type="SMART" id="SM00418">
    <property type="entry name" value="HTH_ARSR"/>
    <property type="match status" value="1"/>
</dbReference>
<dbReference type="SUPFAM" id="SSF46785">
    <property type="entry name" value="Winged helix' DNA-binding domain"/>
    <property type="match status" value="1"/>
</dbReference>
<dbReference type="Proteomes" id="UP000625527">
    <property type="component" value="Unassembled WGS sequence"/>
</dbReference>
<feature type="domain" description="HTH arsR-type" evidence="4">
    <location>
        <begin position="188"/>
        <end position="284"/>
    </location>
</feature>
<dbReference type="Gene3D" id="1.10.10.10">
    <property type="entry name" value="Winged helix-like DNA-binding domain superfamily/Winged helix DNA-binding domain"/>
    <property type="match status" value="1"/>
</dbReference>
<protein>
    <submittedName>
        <fullName evidence="5">Helix-turn-helix transcriptional regulator</fullName>
    </submittedName>
</protein>
<sequence>MLRIHFTSDDLVRVRIAHEPDPLWETRLSAQQLNLAGGPPVFREWRSRVLLALSAEARAYLRLTPPRGRTRGLPPAARGRQAFQAYHDQAIAPYWTALRRDVDIEIAARVRTLTSGGTAALLASVHPSVTWREPVLSVATGVDRDVRLDGRGLTFQPAFFCWRAPVWPADPDPAPVLVYPVPHRASWLRPPGVGKHERVLAALLGRTRAAALAALTHGGASTIELARHIGVSSPSASEHVSVLRAAGLVVSRRERNSMWHILTPLGRAVLDGGRVVLPVADPAGQRVASSPANSIA</sequence>
<evidence type="ECO:0000313" key="5">
    <source>
        <dbReference type="EMBL" id="MBE1876863.1"/>
    </source>
</evidence>
<evidence type="ECO:0000256" key="2">
    <source>
        <dbReference type="ARBA" id="ARBA00023125"/>
    </source>
</evidence>
<keyword evidence="6" id="KW-1185">Reference proteome</keyword>
<evidence type="ECO:0000256" key="1">
    <source>
        <dbReference type="ARBA" id="ARBA00023015"/>
    </source>
</evidence>
<dbReference type="EMBL" id="JADAQT010000090">
    <property type="protein sequence ID" value="MBE1876863.1"/>
    <property type="molecule type" value="Genomic_DNA"/>
</dbReference>
<organism evidence="5 6">
    <name type="scientific">Myceligenerans pegani</name>
    <dbReference type="NCBI Taxonomy" id="2776917"/>
    <lineage>
        <taxon>Bacteria</taxon>
        <taxon>Bacillati</taxon>
        <taxon>Actinomycetota</taxon>
        <taxon>Actinomycetes</taxon>
        <taxon>Micrococcales</taxon>
        <taxon>Promicromonosporaceae</taxon>
        <taxon>Myceligenerans</taxon>
    </lineage>
</organism>
<dbReference type="PANTHER" id="PTHR43132">
    <property type="entry name" value="ARSENICAL RESISTANCE OPERON REPRESSOR ARSR-RELATED"/>
    <property type="match status" value="1"/>
</dbReference>
<gene>
    <name evidence="5" type="ORF">IHE71_14290</name>
</gene>
<dbReference type="PROSITE" id="PS50987">
    <property type="entry name" value="HTH_ARSR_2"/>
    <property type="match status" value="1"/>
</dbReference>